<dbReference type="PANTHER" id="PTHR28004:SF2">
    <property type="entry name" value="D-SERINE DEHYDRATASE"/>
    <property type="match status" value="1"/>
</dbReference>
<dbReference type="Pfam" id="PF14031">
    <property type="entry name" value="D-ser_dehydrat"/>
    <property type="match status" value="1"/>
</dbReference>
<dbReference type="RefSeq" id="WP_091587693.1">
    <property type="nucleotide sequence ID" value="NZ_FNDU01000018.1"/>
</dbReference>
<dbReference type="Gene3D" id="3.20.20.10">
    <property type="entry name" value="Alanine racemase"/>
    <property type="match status" value="1"/>
</dbReference>
<dbReference type="SMART" id="SM01119">
    <property type="entry name" value="D-ser_dehydrat"/>
    <property type="match status" value="1"/>
</dbReference>
<dbReference type="GO" id="GO:0008721">
    <property type="term" value="F:D-serine ammonia-lyase activity"/>
    <property type="evidence" value="ECO:0007669"/>
    <property type="project" value="TreeGrafter"/>
</dbReference>
<sequence length="368" mass="41629">MNMYELETPALLIDKKIMLDNLRSMQEYANKYNVNLRPHTKTHKMPKLAKLQEEIGANGITVAKVGEAEVMAKRGLKDIFIANEIVGKTKINRIKLLSETINISFGIDNEYQVKEIEEVFENARKKAQVLIEIEVGEKRSGITSEQQFVNVLNTLKRCKNIEYKGLFSHDGHSYKAETVEECKESYMESVRTTMHYAKLAEEMDMKAENISIGSTPPFMLEFDIPKGVTEIRPGTYILMDASQANVINNYERCAASVLTTIISKPTTERVISDVGAKGITAQTRNKGLTKTEGFGRIKQFNNVYVDGVFDEHAIINNTSFRNEVNIGDKIEIIPNHICPVCNLHERAYLISDNNVEDEILIECKGKLQ</sequence>
<dbReference type="OrthoDB" id="9788869at2"/>
<dbReference type="Proteomes" id="UP000199017">
    <property type="component" value="Unassembled WGS sequence"/>
</dbReference>
<name>A0A1G8Q7Q4_9BACI</name>
<dbReference type="SUPFAM" id="SSF51419">
    <property type="entry name" value="PLP-binding barrel"/>
    <property type="match status" value="1"/>
</dbReference>
<dbReference type="AlphaFoldDB" id="A0A1G8Q7Q4"/>
<feature type="domain" description="D-serine dehydratase-like" evidence="3">
    <location>
        <begin position="254"/>
        <end position="351"/>
    </location>
</feature>
<dbReference type="GO" id="GO:0036088">
    <property type="term" value="P:D-serine catabolic process"/>
    <property type="evidence" value="ECO:0007669"/>
    <property type="project" value="TreeGrafter"/>
</dbReference>
<comment type="similarity">
    <text evidence="1">Belongs to the DSD1 family.</text>
</comment>
<keyword evidence="5" id="KW-1185">Reference proteome</keyword>
<evidence type="ECO:0000259" key="3">
    <source>
        <dbReference type="SMART" id="SM01119"/>
    </source>
</evidence>
<dbReference type="InterPro" id="IPR051466">
    <property type="entry name" value="D-amino_acid_metab_enzyme"/>
</dbReference>
<dbReference type="EMBL" id="FNDU01000018">
    <property type="protein sequence ID" value="SDJ00812.1"/>
    <property type="molecule type" value="Genomic_DNA"/>
</dbReference>
<organism evidence="4 5">
    <name type="scientific">Alteribacillus bidgolensis</name>
    <dbReference type="NCBI Taxonomy" id="930129"/>
    <lineage>
        <taxon>Bacteria</taxon>
        <taxon>Bacillati</taxon>
        <taxon>Bacillota</taxon>
        <taxon>Bacilli</taxon>
        <taxon>Bacillales</taxon>
        <taxon>Bacillaceae</taxon>
        <taxon>Alteribacillus</taxon>
    </lineage>
</organism>
<evidence type="ECO:0000313" key="5">
    <source>
        <dbReference type="Proteomes" id="UP000199017"/>
    </source>
</evidence>
<evidence type="ECO:0000256" key="1">
    <source>
        <dbReference type="ARBA" id="ARBA00005323"/>
    </source>
</evidence>
<proteinExistence type="inferred from homology"/>
<dbReference type="STRING" id="930129.SAMN05216352_11836"/>
<dbReference type="PANTHER" id="PTHR28004">
    <property type="entry name" value="ZGC:162816-RELATED"/>
    <property type="match status" value="1"/>
</dbReference>
<evidence type="ECO:0000256" key="2">
    <source>
        <dbReference type="ARBA" id="ARBA00023239"/>
    </source>
</evidence>
<evidence type="ECO:0000313" key="4">
    <source>
        <dbReference type="EMBL" id="SDJ00812.1"/>
    </source>
</evidence>
<dbReference type="InterPro" id="IPR001608">
    <property type="entry name" value="Ala_racemase_N"/>
</dbReference>
<dbReference type="InterPro" id="IPR029066">
    <property type="entry name" value="PLP-binding_barrel"/>
</dbReference>
<dbReference type="Gene3D" id="2.40.37.20">
    <property type="entry name" value="D-serine dehydratase-like domain"/>
    <property type="match status" value="1"/>
</dbReference>
<dbReference type="InterPro" id="IPR026956">
    <property type="entry name" value="D-ser_dehydrat-like_dom"/>
</dbReference>
<keyword evidence="2" id="KW-0456">Lyase</keyword>
<dbReference type="InterPro" id="IPR042208">
    <property type="entry name" value="D-ser_dehydrat-like_sf"/>
</dbReference>
<dbReference type="Pfam" id="PF01168">
    <property type="entry name" value="Ala_racemase_N"/>
    <property type="match status" value="1"/>
</dbReference>
<gene>
    <name evidence="4" type="ORF">SAMN05216352_11836</name>
</gene>
<reference evidence="4 5" key="1">
    <citation type="submission" date="2016-10" db="EMBL/GenBank/DDBJ databases">
        <authorList>
            <person name="de Groot N.N."/>
        </authorList>
    </citation>
    <scope>NUCLEOTIDE SEQUENCE [LARGE SCALE GENOMIC DNA]</scope>
    <source>
        <strain evidence="5">P4B,CCM 7963,CECT 7998,DSM 25260,IBRC-M 10614,KCTC 13821</strain>
    </source>
</reference>
<protein>
    <submittedName>
        <fullName evidence="4">D-serine deaminase, pyridoxal phosphate-dependent</fullName>
    </submittedName>
</protein>
<accession>A0A1G8Q7Q4</accession>